<dbReference type="Proteomes" id="UP000192569">
    <property type="component" value="Chromosome I"/>
</dbReference>
<protein>
    <submittedName>
        <fullName evidence="11">TRAP-type C4-dicarboxylate transport system, small permease component</fullName>
    </submittedName>
</protein>
<evidence type="ECO:0000256" key="5">
    <source>
        <dbReference type="ARBA" id="ARBA00022692"/>
    </source>
</evidence>
<dbReference type="GO" id="GO:0005886">
    <property type="term" value="C:plasma membrane"/>
    <property type="evidence" value="ECO:0007669"/>
    <property type="project" value="UniProtKB-SubCell"/>
</dbReference>
<dbReference type="InterPro" id="IPR007387">
    <property type="entry name" value="TRAP_DctQ"/>
</dbReference>
<reference evidence="11 12" key="1">
    <citation type="submission" date="2017-04" db="EMBL/GenBank/DDBJ databases">
        <authorList>
            <person name="Afonso C.L."/>
            <person name="Miller P.J."/>
            <person name="Scott M.A."/>
            <person name="Spackman E."/>
            <person name="Goraichik I."/>
            <person name="Dimitrov K.M."/>
            <person name="Suarez D.L."/>
            <person name="Swayne D.E."/>
        </authorList>
    </citation>
    <scope>NUCLEOTIDE SEQUENCE [LARGE SCALE GENOMIC DNA]</scope>
    <source>
        <strain evidence="11 12">ToBE</strain>
    </source>
</reference>
<organism evidence="11 12">
    <name type="scientific">Thermanaeromonas toyohensis ToBE</name>
    <dbReference type="NCBI Taxonomy" id="698762"/>
    <lineage>
        <taxon>Bacteria</taxon>
        <taxon>Bacillati</taxon>
        <taxon>Bacillota</taxon>
        <taxon>Clostridia</taxon>
        <taxon>Neomoorellales</taxon>
        <taxon>Neomoorellaceae</taxon>
        <taxon>Thermanaeromonas</taxon>
    </lineage>
</organism>
<comment type="similarity">
    <text evidence="8">Belongs to the TRAP transporter small permease family.</text>
</comment>
<dbReference type="AlphaFoldDB" id="A0A1W1VYM6"/>
<keyword evidence="12" id="KW-1185">Reference proteome</keyword>
<dbReference type="RefSeq" id="WP_084665895.1">
    <property type="nucleotide sequence ID" value="NZ_LT838272.1"/>
</dbReference>
<keyword evidence="6 9" id="KW-1133">Transmembrane helix</keyword>
<keyword evidence="4" id="KW-0997">Cell inner membrane</keyword>
<evidence type="ECO:0000313" key="11">
    <source>
        <dbReference type="EMBL" id="SMB98467.1"/>
    </source>
</evidence>
<dbReference type="InterPro" id="IPR055348">
    <property type="entry name" value="DctQ"/>
</dbReference>
<evidence type="ECO:0000256" key="1">
    <source>
        <dbReference type="ARBA" id="ARBA00004429"/>
    </source>
</evidence>
<dbReference type="GO" id="GO:0015740">
    <property type="term" value="P:C4-dicarboxylate transport"/>
    <property type="evidence" value="ECO:0007669"/>
    <property type="project" value="TreeGrafter"/>
</dbReference>
<evidence type="ECO:0000259" key="10">
    <source>
        <dbReference type="Pfam" id="PF04290"/>
    </source>
</evidence>
<evidence type="ECO:0000256" key="7">
    <source>
        <dbReference type="ARBA" id="ARBA00023136"/>
    </source>
</evidence>
<evidence type="ECO:0000256" key="3">
    <source>
        <dbReference type="ARBA" id="ARBA00022475"/>
    </source>
</evidence>
<dbReference type="Pfam" id="PF04290">
    <property type="entry name" value="DctQ"/>
    <property type="match status" value="1"/>
</dbReference>
<feature type="transmembrane region" description="Helical" evidence="9">
    <location>
        <begin position="50"/>
        <end position="68"/>
    </location>
</feature>
<keyword evidence="2" id="KW-0813">Transport</keyword>
<feature type="transmembrane region" description="Helical" evidence="9">
    <location>
        <begin position="12"/>
        <end position="30"/>
    </location>
</feature>
<gene>
    <name evidence="11" type="ORF">SAMN00808754_2353</name>
</gene>
<dbReference type="GO" id="GO:0022857">
    <property type="term" value="F:transmembrane transporter activity"/>
    <property type="evidence" value="ECO:0007669"/>
    <property type="project" value="TreeGrafter"/>
</dbReference>
<keyword evidence="7 9" id="KW-0472">Membrane</keyword>
<evidence type="ECO:0000256" key="6">
    <source>
        <dbReference type="ARBA" id="ARBA00022989"/>
    </source>
</evidence>
<comment type="subcellular location">
    <subcellularLocation>
        <location evidence="1">Cell inner membrane</location>
        <topology evidence="1">Multi-pass membrane protein</topology>
    </subcellularLocation>
</comment>
<feature type="transmembrane region" description="Helical" evidence="9">
    <location>
        <begin position="130"/>
        <end position="155"/>
    </location>
</feature>
<evidence type="ECO:0000256" key="4">
    <source>
        <dbReference type="ARBA" id="ARBA00022519"/>
    </source>
</evidence>
<dbReference type="PANTHER" id="PTHR35011">
    <property type="entry name" value="2,3-DIKETO-L-GULONATE TRAP TRANSPORTER SMALL PERMEASE PROTEIN YIAM"/>
    <property type="match status" value="1"/>
</dbReference>
<keyword evidence="5 9" id="KW-0812">Transmembrane</keyword>
<evidence type="ECO:0000256" key="9">
    <source>
        <dbReference type="SAM" id="Phobius"/>
    </source>
</evidence>
<proteinExistence type="inferred from homology"/>
<feature type="domain" description="Tripartite ATP-independent periplasmic transporters DctQ component" evidence="10">
    <location>
        <begin position="26"/>
        <end position="152"/>
    </location>
</feature>
<dbReference type="STRING" id="698762.SAMN00808754_2353"/>
<dbReference type="OrthoDB" id="9814265at2"/>
<feature type="transmembrane region" description="Helical" evidence="9">
    <location>
        <begin position="89"/>
        <end position="110"/>
    </location>
</feature>
<evidence type="ECO:0000313" key="12">
    <source>
        <dbReference type="Proteomes" id="UP000192569"/>
    </source>
</evidence>
<sequence>MGILVSLNRLFLKLAEWGVIIGMGILVVVIPYEVFGRYVLGDMPPWSAELTTFTLVWISLLGSAIGLKKGYQVGITFVLERLPLRISRGVRFVGLIFMLLFLGIMVYYGADQALYNVHQTSPALGIPMTVPYAAIPVGAFMMWAVTLEELLQFFYAGVETTNRM</sequence>
<evidence type="ECO:0000256" key="2">
    <source>
        <dbReference type="ARBA" id="ARBA00022448"/>
    </source>
</evidence>
<dbReference type="PANTHER" id="PTHR35011:SF11">
    <property type="entry name" value="TRAP TRANSPORTER SMALL PERMEASE PROTEIN"/>
    <property type="match status" value="1"/>
</dbReference>
<keyword evidence="3" id="KW-1003">Cell membrane</keyword>
<accession>A0A1W1VYM6</accession>
<evidence type="ECO:0000256" key="8">
    <source>
        <dbReference type="ARBA" id="ARBA00038436"/>
    </source>
</evidence>
<name>A0A1W1VYM6_9FIRM</name>
<dbReference type="EMBL" id="LT838272">
    <property type="protein sequence ID" value="SMB98467.1"/>
    <property type="molecule type" value="Genomic_DNA"/>
</dbReference>